<protein>
    <submittedName>
        <fullName evidence="2">Uncharacterized protein</fullName>
    </submittedName>
</protein>
<keyword evidence="1" id="KW-1133">Transmembrane helix</keyword>
<proteinExistence type="predicted"/>
<dbReference type="STRING" id="1802165.A3F94_01560"/>
<organism evidence="2 3">
    <name type="scientific">Candidatus Spechtbacteria bacterium RIFCSPLOWO2_12_FULL_38_22</name>
    <dbReference type="NCBI Taxonomy" id="1802165"/>
    <lineage>
        <taxon>Bacteria</taxon>
        <taxon>Candidatus Spechtiibacteriota</taxon>
    </lineage>
</organism>
<sequence>MSKLTPLQKRKRTQRLVGLLVGVILVTVVVLFLGLGNKPRSRGGGAVLTPKATQDAARALIKEISIPKSFFEDGVLRQFDKYTPLEAPESFGRANPFEPSLETQN</sequence>
<name>A0A1G2HGA0_9BACT</name>
<accession>A0A1G2HGA0</accession>
<evidence type="ECO:0000313" key="2">
    <source>
        <dbReference type="EMBL" id="OGZ61517.1"/>
    </source>
</evidence>
<dbReference type="Proteomes" id="UP000176770">
    <property type="component" value="Unassembled WGS sequence"/>
</dbReference>
<reference evidence="2 3" key="1">
    <citation type="journal article" date="2016" name="Nat. Commun.">
        <title>Thousands of microbial genomes shed light on interconnected biogeochemical processes in an aquifer system.</title>
        <authorList>
            <person name="Anantharaman K."/>
            <person name="Brown C.T."/>
            <person name="Hug L.A."/>
            <person name="Sharon I."/>
            <person name="Castelle C.J."/>
            <person name="Probst A.J."/>
            <person name="Thomas B.C."/>
            <person name="Singh A."/>
            <person name="Wilkins M.J."/>
            <person name="Karaoz U."/>
            <person name="Brodie E.L."/>
            <person name="Williams K.H."/>
            <person name="Hubbard S.S."/>
            <person name="Banfield J.F."/>
        </authorList>
    </citation>
    <scope>NUCLEOTIDE SEQUENCE [LARGE SCALE GENOMIC DNA]</scope>
</reference>
<keyword evidence="1" id="KW-0472">Membrane</keyword>
<evidence type="ECO:0000256" key="1">
    <source>
        <dbReference type="SAM" id="Phobius"/>
    </source>
</evidence>
<dbReference type="EMBL" id="MHOK01000022">
    <property type="protein sequence ID" value="OGZ61517.1"/>
    <property type="molecule type" value="Genomic_DNA"/>
</dbReference>
<feature type="transmembrane region" description="Helical" evidence="1">
    <location>
        <begin position="16"/>
        <end position="35"/>
    </location>
</feature>
<gene>
    <name evidence="2" type="ORF">A3F94_01560</name>
</gene>
<comment type="caution">
    <text evidence="2">The sequence shown here is derived from an EMBL/GenBank/DDBJ whole genome shotgun (WGS) entry which is preliminary data.</text>
</comment>
<evidence type="ECO:0000313" key="3">
    <source>
        <dbReference type="Proteomes" id="UP000176770"/>
    </source>
</evidence>
<dbReference type="AlphaFoldDB" id="A0A1G2HGA0"/>
<keyword evidence="1" id="KW-0812">Transmembrane</keyword>